<dbReference type="PANTHER" id="PTHR42648">
    <property type="entry name" value="TRANSPOSASE, PUTATIVE-RELATED"/>
    <property type="match status" value="1"/>
</dbReference>
<keyword evidence="1" id="KW-0645">Protease</keyword>
<dbReference type="InterPro" id="IPR036397">
    <property type="entry name" value="RNaseH_sf"/>
</dbReference>
<dbReference type="InterPro" id="IPR013103">
    <property type="entry name" value="RVT_2"/>
</dbReference>
<dbReference type="GO" id="GO:0046872">
    <property type="term" value="F:metal ion binding"/>
    <property type="evidence" value="ECO:0007669"/>
    <property type="project" value="UniProtKB-KW"/>
</dbReference>
<dbReference type="SUPFAM" id="SSF56672">
    <property type="entry name" value="DNA/RNA polymerases"/>
    <property type="match status" value="1"/>
</dbReference>
<feature type="domain" description="GAG-pre-integrase" evidence="7">
    <location>
        <begin position="906"/>
        <end position="959"/>
    </location>
</feature>
<evidence type="ECO:0000256" key="3">
    <source>
        <dbReference type="ARBA" id="ARBA00022750"/>
    </source>
</evidence>
<feature type="region of interest" description="Disordered" evidence="5">
    <location>
        <begin position="747"/>
        <end position="807"/>
    </location>
</feature>
<sequence>MVLESVENGPLIWPSIEENGVTRPKKYSELSATEEIQADCDVKATNVILQGLLPEVYGLVSNHEVAKKLWKRIQLLMQGTSLTKKERECKLYYEFDKFSYKKGESLREFYLRFSQLLNEMNIYNMKLKQFQVNIKFLNTLPPEWSKFVTDVKLKGDDPIDAINHMMSFLTVVVTSRDESWFKDKVLLVQAQENDQILHEEELAFLADLGIVEAQTTKNVITHNAAYQTDDLDAYDSDCNEINTAKVALMVNLSHYGSDDLAESNIMNQSETEITSDSNIIPYSQYVSESQQAAVQNLNFPTQQDALILSVIKQLKTQVVKYTKINLDNKSVNETLTAELERYKDQNSANYEESNPSTRPTQVEVPKELPKVSMMNSSLKKLKHHLASFDVVVKEITTTIAISEGTWGFEHTKACFRDEIIPFVKALKDLLNSFDQFLIDELSEVQNVFHQIEQAVEQHRVESKRFQVKMNKVLNENERLLEQAISNDIVNMVVNSTMNNAYEHVHEWKRCDTLETELQKDFIKREIYDKLFKRYTTLEKHFPKKGMVIKKLKERIKSLSGNIKEDKIKQELEGIETINIKLDHRVTKLIAENEHLKQTYKQLYDSIKSSRIRSKEQCDDLIKQVNIKSVKNFDLNASLQEKVLVITALKDNLRKLKGKVVVDEVVILHPVDPELLKINVAPLAPKLQNNSTAHYDYLKHIQEETATLKEIVKHERSLNPLNTSLDYTCDKLMAVTPMNKTKKVRFTEPVTSSGNTPIKTASSSNVVSNKPMLSSTGVNLPTSASGSQPSGNTKKYKIQQTPSSAKKNKLEAYPRNVVQIVLGYLDSGCSKHMNRDRSQLTNFVNKFLGTVKFGNDYVAKIIGYGDYQIGMLPSQGRFRSADRISKKQSIYPVSRRYDGVLSYLSFSKASKTKSWLWHQCLSHLNFGAINHLARQGLVQGLPKLKFEKDHLCSACAIGKSKKKSHNPKSEDTNQEKLYFLHMDLCGPMRVKSVNGKKYILIIVDDYSRFTWVKCLSSRPTLYEMTPATISSGLVPKPTSSTPFVPPSRNYWDLLFQPLFDELLTPSPSVDPPASEVIALIAEVIAPEPAESTSSPSSMTVDQDAPSPSKTQTTSKTQPPVIPNDVEEDNHDIEVAHMGNDPFFDKVIVITLKWIYKVKPEDLEGILKNKARLVARGYRQKEGIDFEESFAPVARLEAISIFLAFAAHKNMVVYQMDVKTAFLNGNLREEVYVSQPDGFMDPNNPNHVYKIKKSLYGLKQAPRAWYDMLSSFLISQDFSKGLVDPILFIRRNGNDLLLSKYALESLKKYGFESCDPVDTPMVEKSKLDEDKEGKAVDPSHYRDIFTKALGRERIEFLINKLGMRSFTLETLKQLMDEVDETMDMTFDQQVALDEALVSHASRLRIGKSKFHLRSDITSKESTLQVVYDVLKLTPFYKTFLVITDVPKIYMQEFWATATVHHHSICFKMNNKKRIVNLEYFREMLHICPRFPNQSFDELPFEEEILAFLRNLANDEESFDPIFQTPSHVENSDDEGNDDASHGMNVGGDEGSDAEDDDNKLYGDLNINLEGRDVQMTDNLSVSSQFILNMLNPSPDAGIDSLFESTPRVDVPVTTTVEPLLLTAPTLPPLSIPIISQVQQAPAPLPATAPTVSSILGIVDRYLDHQMNEAVKVAVQLQFDKLRDKAQAENEDFLNKLDENIQKIIKEQVKEQVKVQVSKILPMIEKTVNEQLEAKVLTHASNSSKTSYAVAADLSELKLKKILIEKIESNKSIHRSDQQKNLYKALVDAYECDRIILDTYGDTVTLKRRQDDEDKDEEPFAGSDHGEFARDVYSKRRIIVVTELQIVERHNYKHLDWITMRRDDDKLYKFKEGDLKRLRIQDIEDISDLKCKEAYTTYSNPRGFIYQNKDKQNRLMRIDELHKFSDGTLNDVRTALDDRLKGIRMKYLPQTILRRSDKERATAMIQTID</sequence>
<dbReference type="InterPro" id="IPR054722">
    <property type="entry name" value="PolX-like_BBD"/>
</dbReference>
<dbReference type="Pfam" id="PF07727">
    <property type="entry name" value="RVT_2"/>
    <property type="match status" value="1"/>
</dbReference>
<dbReference type="GO" id="GO:0006508">
    <property type="term" value="P:proteolysis"/>
    <property type="evidence" value="ECO:0007669"/>
    <property type="project" value="UniProtKB-KW"/>
</dbReference>
<evidence type="ECO:0000259" key="7">
    <source>
        <dbReference type="Pfam" id="PF13976"/>
    </source>
</evidence>
<dbReference type="Pfam" id="PF14223">
    <property type="entry name" value="Retrotran_gag_2"/>
    <property type="match status" value="1"/>
</dbReference>
<evidence type="ECO:0000313" key="9">
    <source>
        <dbReference type="EMBL" id="GEU82106.1"/>
    </source>
</evidence>
<feature type="region of interest" description="Disordered" evidence="5">
    <location>
        <begin position="344"/>
        <end position="364"/>
    </location>
</feature>
<evidence type="ECO:0000256" key="2">
    <source>
        <dbReference type="ARBA" id="ARBA00022723"/>
    </source>
</evidence>
<keyword evidence="3" id="KW-0064">Aspartyl protease</keyword>
<feature type="compositionally biased region" description="Polar residues" evidence="5">
    <location>
        <begin position="748"/>
        <end position="804"/>
    </location>
</feature>
<evidence type="ECO:0000256" key="1">
    <source>
        <dbReference type="ARBA" id="ARBA00022670"/>
    </source>
</evidence>
<dbReference type="Pfam" id="PF13976">
    <property type="entry name" value="gag_pre-integrs"/>
    <property type="match status" value="1"/>
</dbReference>
<evidence type="ECO:0000256" key="5">
    <source>
        <dbReference type="SAM" id="MobiDB-lite"/>
    </source>
</evidence>
<accession>A0A6L2N7B1</accession>
<evidence type="ECO:0000256" key="4">
    <source>
        <dbReference type="ARBA" id="ARBA00022801"/>
    </source>
</evidence>
<feature type="compositionally biased region" description="Low complexity" evidence="5">
    <location>
        <begin position="1104"/>
        <end position="1117"/>
    </location>
</feature>
<feature type="compositionally biased region" description="Polar residues" evidence="5">
    <location>
        <begin position="345"/>
        <end position="360"/>
    </location>
</feature>
<dbReference type="InterPro" id="IPR025724">
    <property type="entry name" value="GAG-pre-integrase_dom"/>
</dbReference>
<name>A0A6L2N7B1_TANCI</name>
<feature type="domain" description="Retrovirus-related Pol polyprotein from transposon TNT 1-94-like beta-barrel" evidence="8">
    <location>
        <begin position="823"/>
        <end position="870"/>
    </location>
</feature>
<reference evidence="9" key="1">
    <citation type="journal article" date="2019" name="Sci. Rep.">
        <title>Draft genome of Tanacetum cinerariifolium, the natural source of mosquito coil.</title>
        <authorList>
            <person name="Yamashiro T."/>
            <person name="Shiraishi A."/>
            <person name="Satake H."/>
            <person name="Nakayama K."/>
        </authorList>
    </citation>
    <scope>NUCLEOTIDE SEQUENCE</scope>
</reference>
<dbReference type="EMBL" id="BKCJ010008417">
    <property type="protein sequence ID" value="GEU82106.1"/>
    <property type="molecule type" value="Genomic_DNA"/>
</dbReference>
<dbReference type="Pfam" id="PF22936">
    <property type="entry name" value="Pol_BBD"/>
    <property type="match status" value="1"/>
</dbReference>
<feature type="domain" description="Reverse transcriptase Ty1/copia-type" evidence="6">
    <location>
        <begin position="1147"/>
        <end position="1296"/>
    </location>
</feature>
<keyword evidence="2" id="KW-0479">Metal-binding</keyword>
<proteinExistence type="predicted"/>
<dbReference type="InterPro" id="IPR039537">
    <property type="entry name" value="Retrotran_Ty1/copia-like"/>
</dbReference>
<dbReference type="SUPFAM" id="SSF53098">
    <property type="entry name" value="Ribonuclease H-like"/>
    <property type="match status" value="1"/>
</dbReference>
<organism evidence="9">
    <name type="scientific">Tanacetum cinerariifolium</name>
    <name type="common">Dalmatian daisy</name>
    <name type="synonym">Chrysanthemum cinerariifolium</name>
    <dbReference type="NCBI Taxonomy" id="118510"/>
    <lineage>
        <taxon>Eukaryota</taxon>
        <taxon>Viridiplantae</taxon>
        <taxon>Streptophyta</taxon>
        <taxon>Embryophyta</taxon>
        <taxon>Tracheophyta</taxon>
        <taxon>Spermatophyta</taxon>
        <taxon>Magnoliopsida</taxon>
        <taxon>eudicotyledons</taxon>
        <taxon>Gunneridae</taxon>
        <taxon>Pentapetalae</taxon>
        <taxon>asterids</taxon>
        <taxon>campanulids</taxon>
        <taxon>Asterales</taxon>
        <taxon>Asteraceae</taxon>
        <taxon>Asteroideae</taxon>
        <taxon>Anthemideae</taxon>
        <taxon>Anthemidinae</taxon>
        <taxon>Tanacetum</taxon>
    </lineage>
</organism>
<evidence type="ECO:0000259" key="8">
    <source>
        <dbReference type="Pfam" id="PF22936"/>
    </source>
</evidence>
<feature type="region of interest" description="Disordered" evidence="5">
    <location>
        <begin position="1519"/>
        <end position="1558"/>
    </location>
</feature>
<dbReference type="GO" id="GO:0004190">
    <property type="term" value="F:aspartic-type endopeptidase activity"/>
    <property type="evidence" value="ECO:0007669"/>
    <property type="project" value="UniProtKB-KW"/>
</dbReference>
<evidence type="ECO:0000259" key="6">
    <source>
        <dbReference type="Pfam" id="PF07727"/>
    </source>
</evidence>
<dbReference type="InterPro" id="IPR012337">
    <property type="entry name" value="RNaseH-like_sf"/>
</dbReference>
<dbReference type="Gene3D" id="3.30.420.10">
    <property type="entry name" value="Ribonuclease H-like superfamily/Ribonuclease H"/>
    <property type="match status" value="1"/>
</dbReference>
<dbReference type="PANTHER" id="PTHR42648:SF18">
    <property type="entry name" value="RETROTRANSPOSON, UNCLASSIFIED-LIKE PROTEIN"/>
    <property type="match status" value="1"/>
</dbReference>
<feature type="region of interest" description="Disordered" evidence="5">
    <location>
        <begin position="1087"/>
        <end position="1124"/>
    </location>
</feature>
<comment type="caution">
    <text evidence="9">The sequence shown here is derived from an EMBL/GenBank/DDBJ whole genome shotgun (WGS) entry which is preliminary data.</text>
</comment>
<gene>
    <name evidence="9" type="ORF">Tci_054084</name>
</gene>
<dbReference type="GO" id="GO:0003676">
    <property type="term" value="F:nucleic acid binding"/>
    <property type="evidence" value="ECO:0007669"/>
    <property type="project" value="InterPro"/>
</dbReference>
<protein>
    <submittedName>
        <fullName evidence="9">Retrovirus-related Pol polyprotein from transposon TNT 1-94</fullName>
    </submittedName>
</protein>
<feature type="compositionally biased region" description="Low complexity" evidence="5">
    <location>
        <begin position="1087"/>
        <end position="1096"/>
    </location>
</feature>
<keyword evidence="4" id="KW-0378">Hydrolase</keyword>
<dbReference type="InterPro" id="IPR043502">
    <property type="entry name" value="DNA/RNA_pol_sf"/>
</dbReference>